<protein>
    <submittedName>
        <fullName evidence="11">DNA-binding response OmpR family regulator</fullName>
    </submittedName>
    <submittedName>
        <fullName evidence="10">Putative sensory transduction protein</fullName>
    </submittedName>
</protein>
<dbReference type="InterPro" id="IPR036388">
    <property type="entry name" value="WH-like_DNA-bd_sf"/>
</dbReference>
<keyword evidence="3" id="KW-0805">Transcription regulation</keyword>
<dbReference type="PANTHER" id="PTHR48111:SF4">
    <property type="entry name" value="DNA-BINDING DUAL TRANSCRIPTIONAL REGULATOR OMPR"/>
    <property type="match status" value="1"/>
</dbReference>
<dbReference type="SMART" id="SM00448">
    <property type="entry name" value="REC"/>
    <property type="match status" value="1"/>
</dbReference>
<dbReference type="Gene3D" id="3.40.50.2300">
    <property type="match status" value="1"/>
</dbReference>
<dbReference type="CDD" id="cd00383">
    <property type="entry name" value="trans_reg_C"/>
    <property type="match status" value="1"/>
</dbReference>
<dbReference type="CDD" id="cd17574">
    <property type="entry name" value="REC_OmpR"/>
    <property type="match status" value="1"/>
</dbReference>
<dbReference type="InterPro" id="IPR011006">
    <property type="entry name" value="CheY-like_superfamily"/>
</dbReference>
<evidence type="ECO:0000256" key="6">
    <source>
        <dbReference type="PROSITE-ProRule" id="PRU00169"/>
    </source>
</evidence>
<feature type="domain" description="Response regulatory" evidence="8">
    <location>
        <begin position="9"/>
        <end position="122"/>
    </location>
</feature>
<feature type="DNA-binding region" description="OmpR/PhoB-type" evidence="7">
    <location>
        <begin position="133"/>
        <end position="232"/>
    </location>
</feature>
<comment type="caution">
    <text evidence="10">The sequence shown here is derived from an EMBL/GenBank/DDBJ whole genome shotgun (WGS) entry which is preliminary data.</text>
</comment>
<dbReference type="PROSITE" id="PS51755">
    <property type="entry name" value="OMPR_PHOB"/>
    <property type="match status" value="1"/>
</dbReference>
<dbReference type="Proteomes" id="UP000321723">
    <property type="component" value="Unassembled WGS sequence"/>
</dbReference>
<evidence type="ECO:0000313" key="10">
    <source>
        <dbReference type="EMBL" id="GEL46967.1"/>
    </source>
</evidence>
<dbReference type="PANTHER" id="PTHR48111">
    <property type="entry name" value="REGULATOR OF RPOS"/>
    <property type="match status" value="1"/>
</dbReference>
<keyword evidence="12" id="KW-1185">Reference proteome</keyword>
<keyword evidence="1 6" id="KW-0597">Phosphoprotein</keyword>
<accession>A0A511FF60</accession>
<evidence type="ECO:0000256" key="2">
    <source>
        <dbReference type="ARBA" id="ARBA00023012"/>
    </source>
</evidence>
<evidence type="ECO:0000256" key="7">
    <source>
        <dbReference type="PROSITE-ProRule" id="PRU01091"/>
    </source>
</evidence>
<name>A0A511FF60_9CELL</name>
<organism evidence="10 12">
    <name type="scientific">Cellulomonas hominis</name>
    <dbReference type="NCBI Taxonomy" id="156981"/>
    <lineage>
        <taxon>Bacteria</taxon>
        <taxon>Bacillati</taxon>
        <taxon>Actinomycetota</taxon>
        <taxon>Actinomycetes</taxon>
        <taxon>Micrococcales</taxon>
        <taxon>Cellulomonadaceae</taxon>
        <taxon>Cellulomonas</taxon>
    </lineage>
</organism>
<reference evidence="11 13" key="2">
    <citation type="submission" date="2020-08" db="EMBL/GenBank/DDBJ databases">
        <title>Sequencing the genomes of 1000 actinobacteria strains.</title>
        <authorList>
            <person name="Klenk H.-P."/>
        </authorList>
    </citation>
    <scope>NUCLEOTIDE SEQUENCE [LARGE SCALE GENOMIC DNA]</scope>
    <source>
        <strain evidence="11 13">DSM 9581</strain>
    </source>
</reference>
<dbReference type="Gene3D" id="1.10.10.10">
    <property type="entry name" value="Winged helix-like DNA-binding domain superfamily/Winged helix DNA-binding domain"/>
    <property type="match status" value="1"/>
</dbReference>
<feature type="domain" description="OmpR/PhoB-type" evidence="9">
    <location>
        <begin position="133"/>
        <end position="232"/>
    </location>
</feature>
<gene>
    <name evidence="10" type="ORF">CHO01_20830</name>
    <name evidence="11" type="ORF">HNR08_001608</name>
</gene>
<dbReference type="AlphaFoldDB" id="A0A511FF60"/>
<dbReference type="RefSeq" id="WP_183834938.1">
    <property type="nucleotide sequence ID" value="NZ_BJVQ01000027.1"/>
</dbReference>
<dbReference type="InterPro" id="IPR001789">
    <property type="entry name" value="Sig_transdc_resp-reg_receiver"/>
</dbReference>
<evidence type="ECO:0000256" key="3">
    <source>
        <dbReference type="ARBA" id="ARBA00023015"/>
    </source>
</evidence>
<dbReference type="Pfam" id="PF00486">
    <property type="entry name" value="Trans_reg_C"/>
    <property type="match status" value="1"/>
</dbReference>
<proteinExistence type="predicted"/>
<sequence length="233" mass="25500">MPTETDRVRVLVVEDESVLAAVIGDYLRADGYDVAVVGDGARALEAARSIAPHVVVLDLGLPTVDGIEVCRQLREFSDAYVVMLTARADETEVLQGLRSGADDYMTKPFRPRELLARVRTLLRRARTPGPLAPPTREVGALVVDLRSREVTLAGALIDLTPTEFDLLACLLDNAGTAMTRRALIEALRGENWFGDESLIDVHVLHLRRKLGDDAATQRFVRTVRGIGYQLGDG</sequence>
<dbReference type="Proteomes" id="UP000564629">
    <property type="component" value="Unassembled WGS sequence"/>
</dbReference>
<dbReference type="GO" id="GO:0000976">
    <property type="term" value="F:transcription cis-regulatory region binding"/>
    <property type="evidence" value="ECO:0007669"/>
    <property type="project" value="TreeGrafter"/>
</dbReference>
<dbReference type="Gene3D" id="6.10.250.690">
    <property type="match status" value="1"/>
</dbReference>
<dbReference type="InterPro" id="IPR039420">
    <property type="entry name" value="WalR-like"/>
</dbReference>
<dbReference type="SMART" id="SM00862">
    <property type="entry name" value="Trans_reg_C"/>
    <property type="match status" value="1"/>
</dbReference>
<dbReference type="GO" id="GO:0000156">
    <property type="term" value="F:phosphorelay response regulator activity"/>
    <property type="evidence" value="ECO:0007669"/>
    <property type="project" value="TreeGrafter"/>
</dbReference>
<dbReference type="EMBL" id="JACHDN010000001">
    <property type="protein sequence ID" value="MBB5472872.1"/>
    <property type="molecule type" value="Genomic_DNA"/>
</dbReference>
<evidence type="ECO:0000256" key="4">
    <source>
        <dbReference type="ARBA" id="ARBA00023125"/>
    </source>
</evidence>
<keyword evidence="5" id="KW-0804">Transcription</keyword>
<evidence type="ECO:0000256" key="1">
    <source>
        <dbReference type="ARBA" id="ARBA00022553"/>
    </source>
</evidence>
<dbReference type="SUPFAM" id="SSF52172">
    <property type="entry name" value="CheY-like"/>
    <property type="match status" value="1"/>
</dbReference>
<keyword evidence="4 7" id="KW-0238">DNA-binding</keyword>
<reference evidence="10 12" key="1">
    <citation type="submission" date="2019-07" db="EMBL/GenBank/DDBJ databases">
        <title>Whole genome shotgun sequence of Cellulomonas hominis NBRC 16055.</title>
        <authorList>
            <person name="Hosoyama A."/>
            <person name="Uohara A."/>
            <person name="Ohji S."/>
            <person name="Ichikawa N."/>
        </authorList>
    </citation>
    <scope>NUCLEOTIDE SEQUENCE [LARGE SCALE GENOMIC DNA]</scope>
    <source>
        <strain evidence="10 12">NBRC 16055</strain>
    </source>
</reference>
<evidence type="ECO:0000313" key="11">
    <source>
        <dbReference type="EMBL" id="MBB5472872.1"/>
    </source>
</evidence>
<evidence type="ECO:0000313" key="12">
    <source>
        <dbReference type="Proteomes" id="UP000321723"/>
    </source>
</evidence>
<dbReference type="Pfam" id="PF00072">
    <property type="entry name" value="Response_reg"/>
    <property type="match status" value="1"/>
</dbReference>
<dbReference type="GO" id="GO:0006355">
    <property type="term" value="P:regulation of DNA-templated transcription"/>
    <property type="evidence" value="ECO:0007669"/>
    <property type="project" value="InterPro"/>
</dbReference>
<evidence type="ECO:0000256" key="5">
    <source>
        <dbReference type="ARBA" id="ARBA00023163"/>
    </source>
</evidence>
<dbReference type="EMBL" id="BJVQ01000027">
    <property type="protein sequence ID" value="GEL46967.1"/>
    <property type="molecule type" value="Genomic_DNA"/>
</dbReference>
<keyword evidence="2" id="KW-0902">Two-component regulatory system</keyword>
<evidence type="ECO:0000259" key="8">
    <source>
        <dbReference type="PROSITE" id="PS50110"/>
    </source>
</evidence>
<dbReference type="GO" id="GO:0032993">
    <property type="term" value="C:protein-DNA complex"/>
    <property type="evidence" value="ECO:0007669"/>
    <property type="project" value="TreeGrafter"/>
</dbReference>
<evidence type="ECO:0000259" key="9">
    <source>
        <dbReference type="PROSITE" id="PS51755"/>
    </source>
</evidence>
<dbReference type="GO" id="GO:0005829">
    <property type="term" value="C:cytosol"/>
    <property type="evidence" value="ECO:0007669"/>
    <property type="project" value="TreeGrafter"/>
</dbReference>
<dbReference type="PROSITE" id="PS50110">
    <property type="entry name" value="RESPONSE_REGULATORY"/>
    <property type="match status" value="1"/>
</dbReference>
<dbReference type="InterPro" id="IPR001867">
    <property type="entry name" value="OmpR/PhoB-type_DNA-bd"/>
</dbReference>
<evidence type="ECO:0000313" key="13">
    <source>
        <dbReference type="Proteomes" id="UP000564629"/>
    </source>
</evidence>
<feature type="modified residue" description="4-aspartylphosphate" evidence="6">
    <location>
        <position position="58"/>
    </location>
</feature>
<dbReference type="FunFam" id="3.40.50.2300:FF:000001">
    <property type="entry name" value="DNA-binding response regulator PhoB"/>
    <property type="match status" value="1"/>
</dbReference>